<evidence type="ECO:0000313" key="2">
    <source>
        <dbReference type="Proteomes" id="UP000064967"/>
    </source>
</evidence>
<organism evidence="1 2">
    <name type="scientific">Labilithrix luteola</name>
    <dbReference type="NCBI Taxonomy" id="1391654"/>
    <lineage>
        <taxon>Bacteria</taxon>
        <taxon>Pseudomonadati</taxon>
        <taxon>Myxococcota</taxon>
        <taxon>Polyangia</taxon>
        <taxon>Polyangiales</taxon>
        <taxon>Labilitrichaceae</taxon>
        <taxon>Labilithrix</taxon>
    </lineage>
</organism>
<proteinExistence type="predicted"/>
<dbReference type="STRING" id="1391654.AKJ09_09755"/>
<keyword evidence="2" id="KW-1185">Reference proteome</keyword>
<sequence length="53" mass="6214">MQLHFLEFLLPRPLRVPYAATHELVQNALPFLNRLPGYRKISVVRRKKEANDG</sequence>
<dbReference type="RefSeq" id="WP_169928376.1">
    <property type="nucleotide sequence ID" value="NZ_CP012333.1"/>
</dbReference>
<gene>
    <name evidence="1" type="ORF">AKJ09_09755</name>
</gene>
<evidence type="ECO:0000313" key="1">
    <source>
        <dbReference type="EMBL" id="AKV03092.1"/>
    </source>
</evidence>
<accession>A0A0K1QBP6</accession>
<dbReference type="Proteomes" id="UP000064967">
    <property type="component" value="Chromosome"/>
</dbReference>
<name>A0A0K1QBP6_9BACT</name>
<dbReference type="KEGG" id="llu:AKJ09_09755"/>
<dbReference type="AlphaFoldDB" id="A0A0K1QBP6"/>
<protein>
    <submittedName>
        <fullName evidence="1">Uncharacterized protein</fullName>
    </submittedName>
</protein>
<dbReference type="EMBL" id="CP012333">
    <property type="protein sequence ID" value="AKV03092.1"/>
    <property type="molecule type" value="Genomic_DNA"/>
</dbReference>
<reference evidence="1 2" key="1">
    <citation type="submission" date="2015-08" db="EMBL/GenBank/DDBJ databases">
        <authorList>
            <person name="Babu N.S."/>
            <person name="Beckwith C.J."/>
            <person name="Beseler K.G."/>
            <person name="Brison A."/>
            <person name="Carone J.V."/>
            <person name="Caskin T.P."/>
            <person name="Diamond M."/>
            <person name="Durham M.E."/>
            <person name="Foxe J.M."/>
            <person name="Go M."/>
            <person name="Henderson B.A."/>
            <person name="Jones I.B."/>
            <person name="McGettigan J.A."/>
            <person name="Micheletti S.J."/>
            <person name="Nasrallah M.E."/>
            <person name="Ortiz D."/>
            <person name="Piller C.R."/>
            <person name="Privatt S.R."/>
            <person name="Schneider S.L."/>
            <person name="Sharp S."/>
            <person name="Smith T.C."/>
            <person name="Stanton J.D."/>
            <person name="Ullery H.E."/>
            <person name="Wilson R.J."/>
            <person name="Serrano M.G."/>
            <person name="Buck G."/>
            <person name="Lee V."/>
            <person name="Wang Y."/>
            <person name="Carvalho R."/>
            <person name="Voegtly L."/>
            <person name="Shi R."/>
            <person name="Duckworth R."/>
            <person name="Johnson A."/>
            <person name="Loviza R."/>
            <person name="Walstead R."/>
            <person name="Shah Z."/>
            <person name="Kiflezghi M."/>
            <person name="Wade K."/>
            <person name="Ball S.L."/>
            <person name="Bradley K.W."/>
            <person name="Asai D.J."/>
            <person name="Bowman C.A."/>
            <person name="Russell D.A."/>
            <person name="Pope W.H."/>
            <person name="Jacobs-Sera D."/>
            <person name="Hendrix R.W."/>
            <person name="Hatfull G.F."/>
        </authorList>
    </citation>
    <scope>NUCLEOTIDE SEQUENCE [LARGE SCALE GENOMIC DNA]</scope>
    <source>
        <strain evidence="1 2">DSM 27648</strain>
    </source>
</reference>